<name>A0ABV1YHW4_9HYPH</name>
<keyword evidence="17" id="KW-0464">Manganese</keyword>
<evidence type="ECO:0000256" key="10">
    <source>
        <dbReference type="ARBA" id="ARBA00022801"/>
    </source>
</evidence>
<dbReference type="CDD" id="cd04862">
    <property type="entry name" value="PaeLigD_Pol_like"/>
    <property type="match status" value="1"/>
</dbReference>
<evidence type="ECO:0000256" key="1">
    <source>
        <dbReference type="ARBA" id="ARBA00001936"/>
    </source>
</evidence>
<keyword evidence="14" id="KW-0238">DNA-binding</keyword>
<dbReference type="InterPro" id="IPR014145">
    <property type="entry name" value="LigD_pol_dom"/>
</dbReference>
<keyword evidence="6" id="KW-0540">Nuclease</keyword>
<dbReference type="RefSeq" id="WP_287274208.1">
    <property type="nucleotide sequence ID" value="NZ_JAMYMY010000024.1"/>
</dbReference>
<evidence type="ECO:0000256" key="4">
    <source>
        <dbReference type="ARBA" id="ARBA00022679"/>
    </source>
</evidence>
<dbReference type="PANTHER" id="PTHR42705">
    <property type="entry name" value="BIFUNCTIONAL NON-HOMOLOGOUS END JOINING PROTEIN LIGD"/>
    <property type="match status" value="1"/>
</dbReference>
<keyword evidence="3 23" id="KW-0436">Ligase</keyword>
<keyword evidence="5" id="KW-0548">Nucleotidyltransferase</keyword>
<comment type="cofactor">
    <cofactor evidence="1">
        <name>Mn(2+)</name>
        <dbReference type="ChEBI" id="CHEBI:29035"/>
    </cofactor>
</comment>
<feature type="domain" description="ATP-dependent DNA ligase family profile" evidence="22">
    <location>
        <begin position="315"/>
        <end position="450"/>
    </location>
</feature>
<evidence type="ECO:0000256" key="5">
    <source>
        <dbReference type="ARBA" id="ARBA00022695"/>
    </source>
</evidence>
<evidence type="ECO:0000256" key="20">
    <source>
        <dbReference type="ARBA" id="ARBA00034003"/>
    </source>
</evidence>
<dbReference type="InterPro" id="IPR052171">
    <property type="entry name" value="NHEJ_LigD"/>
</dbReference>
<dbReference type="InterPro" id="IPR012340">
    <property type="entry name" value="NA-bd_OB-fold"/>
</dbReference>
<dbReference type="InterPro" id="IPR014144">
    <property type="entry name" value="LigD_PE_domain"/>
</dbReference>
<organism evidence="23 24">
    <name type="scientific">Mesorhizobium opportunistum</name>
    <dbReference type="NCBI Taxonomy" id="593909"/>
    <lineage>
        <taxon>Bacteria</taxon>
        <taxon>Pseudomonadati</taxon>
        <taxon>Pseudomonadota</taxon>
        <taxon>Alphaproteobacteria</taxon>
        <taxon>Hyphomicrobiales</taxon>
        <taxon>Phyllobacteriaceae</taxon>
        <taxon>Mesorhizobium</taxon>
    </lineage>
</organism>
<keyword evidence="4" id="KW-0808">Transferase</keyword>
<keyword evidence="15" id="KW-0233">DNA recombination</keyword>
<feature type="compositionally biased region" description="Basic and acidic residues" evidence="21">
    <location>
        <begin position="7"/>
        <end position="17"/>
    </location>
</feature>
<evidence type="ECO:0000256" key="11">
    <source>
        <dbReference type="ARBA" id="ARBA00022839"/>
    </source>
</evidence>
<dbReference type="GO" id="GO:0003910">
    <property type="term" value="F:DNA ligase (ATP) activity"/>
    <property type="evidence" value="ECO:0007669"/>
    <property type="project" value="UniProtKB-EC"/>
</dbReference>
<evidence type="ECO:0000256" key="15">
    <source>
        <dbReference type="ARBA" id="ARBA00023172"/>
    </source>
</evidence>
<evidence type="ECO:0000256" key="13">
    <source>
        <dbReference type="ARBA" id="ARBA00022932"/>
    </source>
</evidence>
<proteinExistence type="predicted"/>
<keyword evidence="16" id="KW-0234">DNA repair</keyword>
<protein>
    <recommendedName>
        <fullName evidence="2">DNA ligase (ATP)</fullName>
        <ecNumber evidence="2">6.5.1.1</ecNumber>
    </recommendedName>
    <alternativeName>
        <fullName evidence="19">NHEJ DNA polymerase</fullName>
    </alternativeName>
</protein>
<dbReference type="NCBIfam" id="TIGR02779">
    <property type="entry name" value="NHEJ_ligase_lig"/>
    <property type="match status" value="1"/>
</dbReference>
<keyword evidence="8" id="KW-0547">Nucleotide-binding</keyword>
<evidence type="ECO:0000256" key="2">
    <source>
        <dbReference type="ARBA" id="ARBA00012727"/>
    </source>
</evidence>
<evidence type="ECO:0000313" key="24">
    <source>
        <dbReference type="Proteomes" id="UP001464387"/>
    </source>
</evidence>
<keyword evidence="13" id="KW-0239">DNA-directed DNA polymerase</keyword>
<evidence type="ECO:0000313" key="23">
    <source>
        <dbReference type="EMBL" id="MER8934745.1"/>
    </source>
</evidence>
<comment type="caution">
    <text evidence="23">The sequence shown here is derived from an EMBL/GenBank/DDBJ whole genome shotgun (WGS) entry which is preliminary data.</text>
</comment>
<keyword evidence="18" id="KW-0511">Multifunctional enzyme</keyword>
<dbReference type="InterPro" id="IPR012310">
    <property type="entry name" value="DNA_ligase_ATP-dep_cent"/>
</dbReference>
<dbReference type="Pfam" id="PF21686">
    <property type="entry name" value="LigD_Prim-Pol"/>
    <property type="match status" value="1"/>
</dbReference>
<dbReference type="Gene3D" id="3.30.470.30">
    <property type="entry name" value="DNA ligase/mRNA capping enzyme"/>
    <property type="match status" value="1"/>
</dbReference>
<feature type="region of interest" description="Disordered" evidence="21">
    <location>
        <begin position="1"/>
        <end position="26"/>
    </location>
</feature>
<feature type="region of interest" description="Disordered" evidence="21">
    <location>
        <begin position="518"/>
        <end position="569"/>
    </location>
</feature>
<keyword evidence="11" id="KW-0269">Exonuclease</keyword>
<evidence type="ECO:0000256" key="9">
    <source>
        <dbReference type="ARBA" id="ARBA00022763"/>
    </source>
</evidence>
<keyword evidence="10" id="KW-0378">Hydrolase</keyword>
<evidence type="ECO:0000256" key="7">
    <source>
        <dbReference type="ARBA" id="ARBA00022723"/>
    </source>
</evidence>
<dbReference type="Proteomes" id="UP001464387">
    <property type="component" value="Unassembled WGS sequence"/>
</dbReference>
<dbReference type="CDD" id="cd07906">
    <property type="entry name" value="Adenylation_DNA_ligase_LigD_LigC"/>
    <property type="match status" value="1"/>
</dbReference>
<dbReference type="NCBIfam" id="TIGR02778">
    <property type="entry name" value="ligD_pol"/>
    <property type="match status" value="1"/>
</dbReference>
<dbReference type="SUPFAM" id="SSF56091">
    <property type="entry name" value="DNA ligase/mRNA capping enzyme, catalytic domain"/>
    <property type="match status" value="1"/>
</dbReference>
<dbReference type="NCBIfam" id="TIGR02776">
    <property type="entry name" value="NHEJ_ligase_prk"/>
    <property type="match status" value="1"/>
</dbReference>
<dbReference type="Gene3D" id="3.90.920.10">
    <property type="entry name" value="DNA primase, PRIM domain"/>
    <property type="match status" value="1"/>
</dbReference>
<feature type="compositionally biased region" description="Basic and acidic residues" evidence="21">
    <location>
        <begin position="518"/>
        <end position="530"/>
    </location>
</feature>
<comment type="catalytic activity">
    <reaction evidence="20">
        <text>ATP + (deoxyribonucleotide)n-3'-hydroxyl + 5'-phospho-(deoxyribonucleotide)m = (deoxyribonucleotide)n+m + AMP + diphosphate.</text>
        <dbReference type="EC" id="6.5.1.1"/>
    </reaction>
</comment>
<evidence type="ECO:0000256" key="19">
    <source>
        <dbReference type="ARBA" id="ARBA00029943"/>
    </source>
</evidence>
<gene>
    <name evidence="23" type="primary">ligD</name>
    <name evidence="23" type="ORF">NKI33_17405</name>
</gene>
<keyword evidence="12" id="KW-0067">ATP-binding</keyword>
<dbReference type="EC" id="6.5.1.1" evidence="2"/>
<feature type="compositionally biased region" description="Low complexity" evidence="21">
    <location>
        <begin position="549"/>
        <end position="568"/>
    </location>
</feature>
<dbReference type="Gene3D" id="2.40.50.140">
    <property type="entry name" value="Nucleic acid-binding proteins"/>
    <property type="match status" value="1"/>
</dbReference>
<dbReference type="EMBL" id="JAMYPJ010000023">
    <property type="protein sequence ID" value="MER8934745.1"/>
    <property type="molecule type" value="Genomic_DNA"/>
</dbReference>
<evidence type="ECO:0000256" key="21">
    <source>
        <dbReference type="SAM" id="MobiDB-lite"/>
    </source>
</evidence>
<keyword evidence="24" id="KW-1185">Reference proteome</keyword>
<dbReference type="InterPro" id="IPR014143">
    <property type="entry name" value="NHEJ_ligase_prk"/>
</dbReference>
<dbReference type="NCBIfam" id="NF004628">
    <property type="entry name" value="PRK05972.1"/>
    <property type="match status" value="1"/>
</dbReference>
<dbReference type="SUPFAM" id="SSF50249">
    <property type="entry name" value="Nucleic acid-binding proteins"/>
    <property type="match status" value="1"/>
</dbReference>
<evidence type="ECO:0000256" key="6">
    <source>
        <dbReference type="ARBA" id="ARBA00022722"/>
    </source>
</evidence>
<dbReference type="CDD" id="cd07971">
    <property type="entry name" value="OBF_DNA_ligase_LigD"/>
    <property type="match status" value="1"/>
</dbReference>
<keyword evidence="7" id="KW-0479">Metal-binding</keyword>
<keyword evidence="9" id="KW-0227">DNA damage</keyword>
<dbReference type="PANTHER" id="PTHR42705:SF2">
    <property type="entry name" value="BIFUNCTIONAL NON-HOMOLOGOUS END JOINING PROTEIN LIGD"/>
    <property type="match status" value="1"/>
</dbReference>
<dbReference type="Gene3D" id="3.30.1490.70">
    <property type="match status" value="1"/>
</dbReference>
<accession>A0ABV1YHW4</accession>
<evidence type="ECO:0000256" key="3">
    <source>
        <dbReference type="ARBA" id="ARBA00022598"/>
    </source>
</evidence>
<evidence type="ECO:0000256" key="12">
    <source>
        <dbReference type="ARBA" id="ARBA00022840"/>
    </source>
</evidence>
<dbReference type="InterPro" id="IPR012309">
    <property type="entry name" value="DNA_ligase_ATP-dep_C"/>
</dbReference>
<evidence type="ECO:0000256" key="8">
    <source>
        <dbReference type="ARBA" id="ARBA00022741"/>
    </source>
</evidence>
<dbReference type="Pfam" id="PF13298">
    <property type="entry name" value="LigD_N"/>
    <property type="match status" value="1"/>
</dbReference>
<reference evidence="23 24" key="1">
    <citation type="journal article" date="2024" name="Proc. Natl. Acad. Sci. U.S.A.">
        <title>The evolutionary genomics of adaptation to stress in wild rhizobium bacteria.</title>
        <authorList>
            <person name="Kehlet-Delgado H."/>
            <person name="Montoya A.P."/>
            <person name="Jensen K.T."/>
            <person name="Wendlandt C.E."/>
            <person name="Dexheimer C."/>
            <person name="Roberts M."/>
            <person name="Torres Martinez L."/>
            <person name="Friesen M.L."/>
            <person name="Griffitts J.S."/>
            <person name="Porter S.S."/>
        </authorList>
    </citation>
    <scope>NUCLEOTIDE SEQUENCE [LARGE SCALE GENOMIC DNA]</scope>
    <source>
        <strain evidence="23 24">M0729</strain>
    </source>
</reference>
<evidence type="ECO:0000256" key="18">
    <source>
        <dbReference type="ARBA" id="ARBA00023268"/>
    </source>
</evidence>
<dbReference type="InterPro" id="IPR014146">
    <property type="entry name" value="LigD_ligase_dom"/>
</dbReference>
<dbReference type="PROSITE" id="PS50160">
    <property type="entry name" value="DNA_LIGASE_A3"/>
    <property type="match status" value="1"/>
</dbReference>
<dbReference type="Pfam" id="PF01068">
    <property type="entry name" value="DNA_ligase_A_M"/>
    <property type="match status" value="1"/>
</dbReference>
<dbReference type="Pfam" id="PF04679">
    <property type="entry name" value="DNA_ligase_A_C"/>
    <property type="match status" value="1"/>
</dbReference>
<evidence type="ECO:0000259" key="22">
    <source>
        <dbReference type="PROSITE" id="PS50160"/>
    </source>
</evidence>
<evidence type="ECO:0000256" key="16">
    <source>
        <dbReference type="ARBA" id="ARBA00023204"/>
    </source>
</evidence>
<sequence length="853" mass="93864">MAGLEQYHSKRDFKKTSEPAGKVARGKKGEVGGGLFVIQKHAATRLHYDFRLEHDGVLWSWAVTRGPSLDPHEKRLAVHVEDHPIDYAGFEGTIPKGEYGGGSVIVWDEGTWVPETDPAKAMKKGHINFELKGHKLHGSWHLVRLRPRPGEKRDNWLLIKSDDAAARPGEDILQEAPQSVKSGLTIEEVGAGKAARGEKPKVWHSNRPAASKAKAAGRKLDFVEPQLATLEREAPSGEDWLHEVKFDGYRMQAQIAGTEVRLLTRAGLDWTEKFGGEIVAELARLKCSDAIIDGEVVVLADSGVSSFSLLQQDLSAKRTNRFIYYVFDLMRLDGKDLRREPLVERKQALQELLGKPSENAAVRFSDHFTEPGKIMLEHACRMGLEGVVSKRADAPYRSGRGPSWVKSKCTARQEFVIGGYLPSDKTGRGLRSLLVGYYEGGSLHYAGRVGTGFSTRSANDLKKKLDGLKANTSPFDAAVPKGKGLVWVKPELVGEVEFRSWTSDRIIRHASFQGLREDKPAEEVVQEKPRAATAKEPGGKGSGGEEPGGKSSARAKSAPSGAGKPAGAMTTTVKLSHPDKLLWPDEKISKQGLLDHYAQVWPSMERFVINRPLSLVRAPDGVGGQRFFQKHASAGMSDKIARMKDPTDGEEILFIRDFDGIAALVQYGVVEVHIWGSTVDEIEKPDQIIFDLDPDEGVDVKKVRDAALDIKDKLDELSLPNFVKTSGGKGYHVLVPLKPSADWDEVKNFAHDFARALEQAAPDRYTATLSKKARTGKIFVDYLRNGRGATTVAPYSSRAKKGATVSMPVTWAEIEAGLAPNAFPIGDKTTMKQLKEADPWEDFFKRGKVLKRG</sequence>
<dbReference type="InterPro" id="IPR033651">
    <property type="entry name" value="PaeLigD_Pol-like"/>
</dbReference>
<evidence type="ECO:0000256" key="17">
    <source>
        <dbReference type="ARBA" id="ARBA00023211"/>
    </source>
</evidence>
<dbReference type="NCBIfam" id="TIGR02777">
    <property type="entry name" value="LigD_PE_dom"/>
    <property type="match status" value="1"/>
</dbReference>
<evidence type="ECO:0000256" key="14">
    <source>
        <dbReference type="ARBA" id="ARBA00023125"/>
    </source>
</evidence>